<accession>A0A388SEG6</accession>
<dbReference type="RefSeq" id="WP_170135155.1">
    <property type="nucleotide sequence ID" value="NZ_BGZJ01000002.1"/>
</dbReference>
<dbReference type="AlphaFoldDB" id="A0A388SEG6"/>
<comment type="caution">
    <text evidence="1">The sequence shown here is derived from an EMBL/GenBank/DDBJ whole genome shotgun (WGS) entry which is preliminary data.</text>
</comment>
<proteinExistence type="predicted"/>
<reference evidence="1 2" key="1">
    <citation type="journal article" date="2018" name="Int. J. Syst. Evol. Microbiol.">
        <title>Mesosutterella multiformis gen. nov., sp. nov., a member of the family Sutterellaceae and Sutterella megalosphaeroides sp. nov., isolated from human faeces.</title>
        <authorList>
            <person name="Sakamoto M."/>
            <person name="Ikeyama N."/>
            <person name="Kunihiro T."/>
            <person name="Iino T."/>
            <person name="Yuki M."/>
            <person name="Ohkuma M."/>
        </authorList>
    </citation>
    <scope>NUCLEOTIDE SEQUENCE [LARGE SCALE GENOMIC DNA]</scope>
    <source>
        <strain evidence="1 2">4NBBH2</strain>
    </source>
</reference>
<evidence type="ECO:0000313" key="1">
    <source>
        <dbReference type="EMBL" id="GBO94666.1"/>
    </source>
</evidence>
<sequence length="57" mass="6707">MFNSEAEFEAALIKKLTDECGWDKKILRNYSEKDLIKNWADILFGELSLQVQSLRKE</sequence>
<evidence type="ECO:0000313" key="2">
    <source>
        <dbReference type="Proteomes" id="UP000266091"/>
    </source>
</evidence>
<dbReference type="Proteomes" id="UP000266091">
    <property type="component" value="Unassembled WGS sequence"/>
</dbReference>
<protein>
    <submittedName>
        <fullName evidence="1">Uncharacterized protein</fullName>
    </submittedName>
</protein>
<gene>
    <name evidence="1" type="ORF">MESMUL_20200</name>
</gene>
<dbReference type="EMBL" id="BGZJ01000002">
    <property type="protein sequence ID" value="GBO94666.1"/>
    <property type="molecule type" value="Genomic_DNA"/>
</dbReference>
<name>A0A388SEG6_9BURK</name>
<organism evidence="1 2">
    <name type="scientific">Mesosutterella multiformis</name>
    <dbReference type="NCBI Taxonomy" id="2259133"/>
    <lineage>
        <taxon>Bacteria</taxon>
        <taxon>Pseudomonadati</taxon>
        <taxon>Pseudomonadota</taxon>
        <taxon>Betaproteobacteria</taxon>
        <taxon>Burkholderiales</taxon>
        <taxon>Sutterellaceae</taxon>
        <taxon>Mesosutterella</taxon>
    </lineage>
</organism>
<keyword evidence="2" id="KW-1185">Reference proteome</keyword>